<evidence type="ECO:0000256" key="5">
    <source>
        <dbReference type="ARBA" id="ARBA00023136"/>
    </source>
</evidence>
<evidence type="ECO:0000256" key="3">
    <source>
        <dbReference type="ARBA" id="ARBA00022692"/>
    </source>
</evidence>
<comment type="subcellular location">
    <subcellularLocation>
        <location evidence="1">Membrane</location>
        <topology evidence="1">Multi-pass membrane protein</topology>
    </subcellularLocation>
</comment>
<comment type="similarity">
    <text evidence="2 6">Belongs to the peroxisomal membrane protein PXMP2/4 family.</text>
</comment>
<dbReference type="InterPro" id="IPR007248">
    <property type="entry name" value="Mpv17_PMP22"/>
</dbReference>
<dbReference type="GO" id="GO:0005739">
    <property type="term" value="C:mitochondrion"/>
    <property type="evidence" value="ECO:0007669"/>
    <property type="project" value="TreeGrafter"/>
</dbReference>
<protein>
    <submittedName>
        <fullName evidence="7">Integral membrane protein</fullName>
    </submittedName>
</protein>
<dbReference type="Pfam" id="PF04117">
    <property type="entry name" value="Mpv17_PMP22"/>
    <property type="match status" value="1"/>
</dbReference>
<dbReference type="PANTHER" id="PTHR11266">
    <property type="entry name" value="PEROXISOMAL MEMBRANE PROTEIN 2, PXMP2 MPV17"/>
    <property type="match status" value="1"/>
</dbReference>
<dbReference type="OrthoDB" id="430207at2759"/>
<evidence type="ECO:0000256" key="4">
    <source>
        <dbReference type="ARBA" id="ARBA00022989"/>
    </source>
</evidence>
<evidence type="ECO:0000313" key="7">
    <source>
        <dbReference type="EMBL" id="EER40101.1"/>
    </source>
</evidence>
<name>C6HH17_AJECH</name>
<evidence type="ECO:0000256" key="1">
    <source>
        <dbReference type="ARBA" id="ARBA00004141"/>
    </source>
</evidence>
<accession>C6HH17</accession>
<keyword evidence="3" id="KW-0812">Transmembrane</keyword>
<organism evidence="7 8">
    <name type="scientific">Ajellomyces capsulatus (strain H143)</name>
    <name type="common">Darling's disease fungus</name>
    <name type="synonym">Histoplasma capsulatum</name>
    <dbReference type="NCBI Taxonomy" id="544712"/>
    <lineage>
        <taxon>Eukaryota</taxon>
        <taxon>Fungi</taxon>
        <taxon>Dikarya</taxon>
        <taxon>Ascomycota</taxon>
        <taxon>Pezizomycotina</taxon>
        <taxon>Eurotiomycetes</taxon>
        <taxon>Eurotiomycetidae</taxon>
        <taxon>Onygenales</taxon>
        <taxon>Ajellomycetaceae</taxon>
        <taxon>Histoplasma</taxon>
    </lineage>
</organism>
<dbReference type="VEuPathDB" id="FungiDB:HCDG_05498"/>
<dbReference type="PANTHER" id="PTHR11266:SF17">
    <property type="entry name" value="PROTEIN MPV17"/>
    <property type="match status" value="1"/>
</dbReference>
<reference evidence="8" key="1">
    <citation type="submission" date="2009-05" db="EMBL/GenBank/DDBJ databases">
        <title>The genome sequence of Ajellomyces capsulatus strain H143.</title>
        <authorList>
            <person name="Champion M."/>
            <person name="Cuomo C.A."/>
            <person name="Ma L.-J."/>
            <person name="Henn M.R."/>
            <person name="Sil A."/>
            <person name="Goldman B."/>
            <person name="Young S.K."/>
            <person name="Kodira C.D."/>
            <person name="Zeng Q."/>
            <person name="Koehrsen M."/>
            <person name="Alvarado L."/>
            <person name="Berlin A.M."/>
            <person name="Borenstein D."/>
            <person name="Chen Z."/>
            <person name="Engels R."/>
            <person name="Freedman E."/>
            <person name="Gellesch M."/>
            <person name="Goldberg J."/>
            <person name="Griggs A."/>
            <person name="Gujja S."/>
            <person name="Heiman D.I."/>
            <person name="Hepburn T.A."/>
            <person name="Howarth C."/>
            <person name="Jen D."/>
            <person name="Larson L."/>
            <person name="Lewis B."/>
            <person name="Mehta T."/>
            <person name="Park D."/>
            <person name="Pearson M."/>
            <person name="Roberts A."/>
            <person name="Saif S."/>
            <person name="Shea T.D."/>
            <person name="Shenoy N."/>
            <person name="Sisk P."/>
            <person name="Stolte C."/>
            <person name="Sykes S."/>
            <person name="Walk T."/>
            <person name="White J."/>
            <person name="Yandava C."/>
            <person name="Klein B."/>
            <person name="McEwen J.G."/>
            <person name="Puccia R."/>
            <person name="Goldman G.H."/>
            <person name="Felipe M.S."/>
            <person name="Nino-Vega G."/>
            <person name="San-Blas G."/>
            <person name="Taylor J.W."/>
            <person name="Mendoza L."/>
            <person name="Galagan J.E."/>
            <person name="Nusbaum C."/>
            <person name="Birren B.W."/>
        </authorList>
    </citation>
    <scope>NUCLEOTIDE SEQUENCE [LARGE SCALE GENOMIC DNA]</scope>
    <source>
        <strain evidence="8">H143</strain>
    </source>
</reference>
<dbReference type="STRING" id="544712.C6HH17"/>
<evidence type="ECO:0000313" key="8">
    <source>
        <dbReference type="Proteomes" id="UP000002624"/>
    </source>
</evidence>
<dbReference type="EMBL" id="GG692427">
    <property type="protein sequence ID" value="EER40101.1"/>
    <property type="molecule type" value="Genomic_DNA"/>
</dbReference>
<dbReference type="AlphaFoldDB" id="C6HH17"/>
<proteinExistence type="inferred from homology"/>
<dbReference type="Proteomes" id="UP000002624">
    <property type="component" value="Unassembled WGS sequence"/>
</dbReference>
<evidence type="ECO:0000256" key="6">
    <source>
        <dbReference type="RuleBase" id="RU363053"/>
    </source>
</evidence>
<dbReference type="GO" id="GO:0016020">
    <property type="term" value="C:membrane"/>
    <property type="evidence" value="ECO:0007669"/>
    <property type="project" value="UniProtKB-SubCell"/>
</dbReference>
<keyword evidence="5" id="KW-0472">Membrane</keyword>
<dbReference type="OMA" id="WYQSKLA"/>
<evidence type="ECO:0000256" key="2">
    <source>
        <dbReference type="ARBA" id="ARBA00006824"/>
    </source>
</evidence>
<sequence length="177" mass="19986">METHAYSIRYHVQLARRPLITQSIGSAILFGAGDVLAQQLVDKVGLEHHDYARTGRMALYGGAIFGPGATTWYKFMERNIALRSPKLTLTARVCGDQLLFAPTHMFLFLSSMSIMEGNDPMEKLRTSYWSGYKANLMIWPWVQAVNFTLVPLQHRVLVVNLVSLGWNCILSVINSRK</sequence>
<keyword evidence="4" id="KW-1133">Transmembrane helix</keyword>
<dbReference type="HOGENOM" id="CLU_049109_8_1_1"/>
<gene>
    <name evidence="7" type="ORF">HCDG_05498</name>
</gene>